<dbReference type="Proteomes" id="UP001152836">
    <property type="component" value="Unassembled WGS sequence"/>
</dbReference>
<accession>A0AAU9YZ20</accession>
<protein>
    <submittedName>
        <fullName evidence="1">E130114P18Rik protein</fullName>
    </submittedName>
</protein>
<name>A0AAU9YZ20_PHORO</name>
<reference evidence="1" key="1">
    <citation type="submission" date="2022-06" db="EMBL/GenBank/DDBJ databases">
        <authorList>
            <person name="Andreotti S."/>
            <person name="Wyler E."/>
        </authorList>
    </citation>
    <scope>NUCLEOTIDE SEQUENCE</scope>
</reference>
<evidence type="ECO:0000313" key="1">
    <source>
        <dbReference type="EMBL" id="CAH6785691.1"/>
    </source>
</evidence>
<dbReference type="EMBL" id="CALSGD010001167">
    <property type="protein sequence ID" value="CAH6785691.1"/>
    <property type="molecule type" value="Genomic_DNA"/>
</dbReference>
<organism evidence="1 2">
    <name type="scientific">Phodopus roborovskii</name>
    <name type="common">Roborovski's desert hamster</name>
    <name type="synonym">Cricetulus roborovskii</name>
    <dbReference type="NCBI Taxonomy" id="109678"/>
    <lineage>
        <taxon>Eukaryota</taxon>
        <taxon>Metazoa</taxon>
        <taxon>Chordata</taxon>
        <taxon>Craniata</taxon>
        <taxon>Vertebrata</taxon>
        <taxon>Euteleostomi</taxon>
        <taxon>Mammalia</taxon>
        <taxon>Eutheria</taxon>
        <taxon>Euarchontoglires</taxon>
        <taxon>Glires</taxon>
        <taxon>Rodentia</taxon>
        <taxon>Myomorpha</taxon>
        <taxon>Muroidea</taxon>
        <taxon>Cricetidae</taxon>
        <taxon>Cricetinae</taxon>
        <taxon>Phodopus</taxon>
    </lineage>
</organism>
<sequence>MTKPYGRESLTVLPLMQLENTILSKETDPKRQTLCVLLYLWDPGSDVSFMVLEGAVQAARNKKQSIVLPRCKDYEPWQ</sequence>
<gene>
    <name evidence="1" type="primary">E130114P18Rik</name>
    <name evidence="1" type="ORF">PHOROB_LOCUS3905</name>
</gene>
<proteinExistence type="predicted"/>
<keyword evidence="2" id="KW-1185">Reference proteome</keyword>
<dbReference type="AlphaFoldDB" id="A0AAU9YZ20"/>
<comment type="caution">
    <text evidence="1">The sequence shown here is derived from an EMBL/GenBank/DDBJ whole genome shotgun (WGS) entry which is preliminary data.</text>
</comment>
<evidence type="ECO:0000313" key="2">
    <source>
        <dbReference type="Proteomes" id="UP001152836"/>
    </source>
</evidence>